<organism evidence="1 2">
    <name type="scientific">Rhizobium meliloti (strain 1021)</name>
    <name type="common">Ensifer meliloti</name>
    <name type="synonym">Sinorhizobium meliloti</name>
    <dbReference type="NCBI Taxonomy" id="266834"/>
    <lineage>
        <taxon>Bacteria</taxon>
        <taxon>Pseudomonadati</taxon>
        <taxon>Pseudomonadota</taxon>
        <taxon>Alphaproteobacteria</taxon>
        <taxon>Hyphomicrobiales</taxon>
        <taxon>Rhizobiaceae</taxon>
        <taxon>Sinorhizobium/Ensifer group</taxon>
        <taxon>Sinorhizobium</taxon>
    </lineage>
</organism>
<dbReference type="OrthoDB" id="565387at2"/>
<dbReference type="HOGENOM" id="CLU_3238705_0_0_5"/>
<dbReference type="Proteomes" id="UP000001976">
    <property type="component" value="Plasmid pSymB"/>
</dbReference>
<gene>
    <name evidence="1" type="primary">TRm2011-2b-1</name>
    <name evidence="1" type="ORF">SM_b21702</name>
</gene>
<dbReference type="EMBL" id="AL591985">
    <property type="protein sequence ID" value="CAC49874.2"/>
    <property type="molecule type" value="Genomic_DNA"/>
</dbReference>
<evidence type="ECO:0000313" key="2">
    <source>
        <dbReference type="Proteomes" id="UP000001976"/>
    </source>
</evidence>
<sequence>MVASERERPDVARHRARWLKHCPGIDPARLVFIDESVLQRHGRSST</sequence>
<evidence type="ECO:0000313" key="1">
    <source>
        <dbReference type="EMBL" id="CAC49874.2"/>
    </source>
</evidence>
<reference evidence="1 2" key="1">
    <citation type="journal article" date="2001" name="Proc. Natl. Acad. Sci. U.S.A.">
        <title>The complete sequence of the 1,683-kb pSymB megaplasmid from the N2-fixing endosymbiont Sinorhizobium meliloti.</title>
        <authorList>
            <person name="Finan T.M."/>
            <person name="Weidner S."/>
            <person name="Wong K."/>
            <person name="Buhrmester J."/>
            <person name="Chain P."/>
            <person name="Vorholter F.J."/>
            <person name="Hernandez-Lucas I."/>
            <person name="Becker A."/>
            <person name="Cowie A."/>
            <person name="Gouzy J."/>
            <person name="Golding B."/>
            <person name="Puhler A."/>
        </authorList>
    </citation>
    <scope>NUCLEOTIDE SEQUENCE [LARGE SCALE GENOMIC DNA]</scope>
    <source>
        <strain evidence="1 2">1021</strain>
        <plasmid evidence="2">Plasmid pSymB</plasmid>
    </source>
</reference>
<keyword evidence="1" id="KW-0614">Plasmid</keyword>
<dbReference type="eggNOG" id="COG3335">
    <property type="taxonomic scope" value="Bacteria"/>
</dbReference>
<geneLocation type="plasmid" evidence="1 2">
    <name>pSymB</name>
</geneLocation>
<reference evidence="2" key="2">
    <citation type="journal article" date="2001" name="Science">
        <title>The composite genome of the legume symbiont Sinorhizobium meliloti.</title>
        <authorList>
            <person name="Galibert F."/>
            <person name="Finan T.M."/>
            <person name="Long S.R."/>
            <person name="Puehler A."/>
            <person name="Abola P."/>
            <person name="Ampe F."/>
            <person name="Barloy-Hubler F."/>
            <person name="Barnett M.J."/>
            <person name="Becker A."/>
            <person name="Boistard P."/>
            <person name="Bothe G."/>
            <person name="Boutry M."/>
            <person name="Bowser L."/>
            <person name="Buhrmester J."/>
            <person name="Cadieu E."/>
            <person name="Capela D."/>
            <person name="Chain P."/>
            <person name="Cowie A."/>
            <person name="Davis R.W."/>
            <person name="Dreano S."/>
            <person name="Federspiel N.A."/>
            <person name="Fisher R.F."/>
            <person name="Gloux S."/>
            <person name="Godrie T."/>
            <person name="Goffeau A."/>
            <person name="Golding B."/>
            <person name="Gouzy J."/>
            <person name="Gurjal M."/>
            <person name="Hernandez-Lucas I."/>
            <person name="Hong A."/>
            <person name="Huizar L."/>
            <person name="Hyman R.W."/>
            <person name="Jones T."/>
            <person name="Kahn D."/>
            <person name="Kahn M.L."/>
            <person name="Kalman S."/>
            <person name="Keating D.H."/>
            <person name="Kiss E."/>
            <person name="Komp C."/>
            <person name="Lelaure V."/>
            <person name="Masuy D."/>
            <person name="Palm C."/>
            <person name="Peck M.C."/>
            <person name="Pohl T.M."/>
            <person name="Portetelle D."/>
            <person name="Purnelle B."/>
            <person name="Ramsperger U."/>
            <person name="Surzycki R."/>
            <person name="Thebault P."/>
            <person name="Vandenbol M."/>
            <person name="Vorhoelter F.J."/>
            <person name="Weidner S."/>
            <person name="Wells D.H."/>
            <person name="Wong K."/>
            <person name="Yeh K.-C."/>
            <person name="Batut J."/>
        </authorList>
    </citation>
    <scope>NUCLEOTIDE SEQUENCE [LARGE SCALE GENOMIC DNA]</scope>
    <source>
        <strain evidence="2">1021</strain>
        <plasmid evidence="2">Plasmid pSymB</plasmid>
    </source>
</reference>
<name>Q92TN5_RHIME</name>
<keyword evidence="2" id="KW-1185">Reference proteome</keyword>
<proteinExistence type="predicted"/>
<dbReference type="EnsemblBacteria" id="CAC49874">
    <property type="protein sequence ID" value="CAC49874"/>
    <property type="gene ID" value="SM_b21702"/>
</dbReference>
<accession>Q92TN5</accession>
<dbReference type="KEGG" id="sme:SM_b21702"/>
<protein>
    <submittedName>
        <fullName evidence="1">Transposase of insertion sequence ISRm2011-2, orfB N-terminus protein</fullName>
    </submittedName>
</protein>
<dbReference type="AlphaFoldDB" id="Q92TN5"/>